<dbReference type="Pfam" id="PF04316">
    <property type="entry name" value="FlgM"/>
    <property type="match status" value="1"/>
</dbReference>
<name>A0ABQ0AWZ2_9FIRM</name>
<dbReference type="Proteomes" id="UP001600894">
    <property type="component" value="Unassembled WGS sequence"/>
</dbReference>
<evidence type="ECO:0000259" key="2">
    <source>
        <dbReference type="Pfam" id="PF04316"/>
    </source>
</evidence>
<dbReference type="InterPro" id="IPR035890">
    <property type="entry name" value="Anti-sigma-28_factor_FlgM_sf"/>
</dbReference>
<dbReference type="RefSeq" id="WP_176253534.1">
    <property type="nucleotide sequence ID" value="NZ_BAABXL010000001.1"/>
</dbReference>
<gene>
    <name evidence="3" type="ORF">F130042H8_16100</name>
</gene>
<feature type="domain" description="Anti-sigma-28 factor FlgM C-terminal" evidence="2">
    <location>
        <begin position="74"/>
        <end position="103"/>
    </location>
</feature>
<organism evidence="3 4">
    <name type="scientific">Enterocloster alcoholdehydrogenati</name>
    <dbReference type="NCBI Taxonomy" id="2547410"/>
    <lineage>
        <taxon>Bacteria</taxon>
        <taxon>Bacillati</taxon>
        <taxon>Bacillota</taxon>
        <taxon>Clostridia</taxon>
        <taxon>Lachnospirales</taxon>
        <taxon>Lachnospiraceae</taxon>
        <taxon>Enterocloster</taxon>
    </lineage>
</organism>
<dbReference type="EMBL" id="BAABXL010000001">
    <property type="protein sequence ID" value="GAA6268550.1"/>
    <property type="molecule type" value="Genomic_DNA"/>
</dbReference>
<dbReference type="InterPro" id="IPR031316">
    <property type="entry name" value="FlgM_C"/>
</dbReference>
<keyword evidence="4" id="KW-1185">Reference proteome</keyword>
<feature type="region of interest" description="Disordered" evidence="1">
    <location>
        <begin position="9"/>
        <end position="35"/>
    </location>
</feature>
<accession>A0ABQ0AWZ2</accession>
<protein>
    <recommendedName>
        <fullName evidence="2">Anti-sigma-28 factor FlgM C-terminal domain-containing protein</fullName>
    </recommendedName>
</protein>
<evidence type="ECO:0000256" key="1">
    <source>
        <dbReference type="SAM" id="MobiDB-lite"/>
    </source>
</evidence>
<feature type="compositionally biased region" description="Low complexity" evidence="1">
    <location>
        <begin position="9"/>
        <end position="30"/>
    </location>
</feature>
<comment type="caution">
    <text evidence="3">The sequence shown here is derived from an EMBL/GenBank/DDBJ whole genome shotgun (WGS) entry which is preliminary data.</text>
</comment>
<sequence>MNIQFYTWRAGGESPARSAAPASSPASAEPDPVMRGNYDRASFQIREDALLDDKTFARSLAKNVIGELAGSEGPRPERIAQLRREIAEGSYHPDAMAIADAMADL</sequence>
<dbReference type="SUPFAM" id="SSF101498">
    <property type="entry name" value="Anti-sigma factor FlgM"/>
    <property type="match status" value="1"/>
</dbReference>
<proteinExistence type="predicted"/>
<evidence type="ECO:0000313" key="4">
    <source>
        <dbReference type="Proteomes" id="UP001600894"/>
    </source>
</evidence>
<reference evidence="3 4" key="1">
    <citation type="submission" date="2024-04" db="EMBL/GenBank/DDBJ databases">
        <title>Defined microbial consortia suppress multidrug-resistant proinflammatory Enterobacteriaceae via ecological control.</title>
        <authorList>
            <person name="Furuichi M."/>
            <person name="Kawaguchi T."/>
            <person name="Pust M."/>
            <person name="Yasuma K."/>
            <person name="Plichta D."/>
            <person name="Hasegawa N."/>
            <person name="Ohya T."/>
            <person name="Bhattarai S."/>
            <person name="Sasajima S."/>
            <person name="Aoto Y."/>
            <person name="Tuganbaev T."/>
            <person name="Yaginuma M."/>
            <person name="Ueda M."/>
            <person name="Okahashi N."/>
            <person name="Amafuji K."/>
            <person name="Kiridooshi Y."/>
            <person name="Sugita K."/>
            <person name="Strazar M."/>
            <person name="Skelly A."/>
            <person name="Suda W."/>
            <person name="Hattori M."/>
            <person name="Nakamoto N."/>
            <person name="Caballero S."/>
            <person name="Norman J."/>
            <person name="Olle B."/>
            <person name="Tanoue T."/>
            <person name="Arita M."/>
            <person name="Bucci V."/>
            <person name="Atarashi K."/>
            <person name="Xavier R."/>
            <person name="Honda K."/>
        </authorList>
    </citation>
    <scope>NUCLEOTIDE SEQUENCE [LARGE SCALE GENOMIC DNA]</scope>
    <source>
        <strain evidence="4">f13</strain>
    </source>
</reference>
<evidence type="ECO:0000313" key="3">
    <source>
        <dbReference type="EMBL" id="GAA6268550.1"/>
    </source>
</evidence>